<organism evidence="2 3">
    <name type="scientific">Photorhabdus temperata subsp. temperata Meg1</name>
    <dbReference type="NCBI Taxonomy" id="1393735"/>
    <lineage>
        <taxon>Bacteria</taxon>
        <taxon>Pseudomonadati</taxon>
        <taxon>Pseudomonadota</taxon>
        <taxon>Gammaproteobacteria</taxon>
        <taxon>Enterobacterales</taxon>
        <taxon>Morganellaceae</taxon>
        <taxon>Photorhabdus</taxon>
    </lineage>
</organism>
<sequence>MKRLTALLIGSILLSGCAQMVEEQNKKDAETKASLMECSEPKLDDKYLKPTKEDFIAQLNRQALFAEAYKSIAGMKMDRLNISGLTQSDDLEVVGAIGDCNRKQTEQRISIVKPQFESLKSSTKNKVEKVALIKAYSEWVSYVKNNTGGNDARERVKLDSAIAEYENQ</sequence>
<evidence type="ECO:0008006" key="4">
    <source>
        <dbReference type="Google" id="ProtNLM"/>
    </source>
</evidence>
<feature type="signal peptide" evidence="1">
    <location>
        <begin position="1"/>
        <end position="20"/>
    </location>
</feature>
<dbReference type="PATRIC" id="fig|1393735.3.peg.3968"/>
<feature type="chain" id="PRO_5001763495" description="Lipoprotein" evidence="1">
    <location>
        <begin position="21"/>
        <end position="168"/>
    </location>
</feature>
<dbReference type="PROSITE" id="PS51257">
    <property type="entry name" value="PROKAR_LIPOPROTEIN"/>
    <property type="match status" value="1"/>
</dbReference>
<evidence type="ECO:0000313" key="2">
    <source>
        <dbReference type="EMBL" id="KER01509.1"/>
    </source>
</evidence>
<name>A0A081RS56_PHOTE</name>
<reference evidence="2 3" key="1">
    <citation type="submission" date="2014-03" db="EMBL/GenBank/DDBJ databases">
        <title>Draft Genome of Photorhabdus temperata Meg1.</title>
        <authorList>
            <person name="Hurst S.G.IV."/>
            <person name="Morris K."/>
            <person name="Thomas K."/>
            <person name="Tisa L.S."/>
        </authorList>
    </citation>
    <scope>NUCLEOTIDE SEQUENCE [LARGE SCALE GENOMIC DNA]</scope>
    <source>
        <strain evidence="2 3">Meg1</strain>
    </source>
</reference>
<comment type="caution">
    <text evidence="2">The sequence shown here is derived from an EMBL/GenBank/DDBJ whole genome shotgun (WGS) entry which is preliminary data.</text>
</comment>
<dbReference type="EMBL" id="JGVH01000080">
    <property type="protein sequence ID" value="KER01509.1"/>
    <property type="molecule type" value="Genomic_DNA"/>
</dbReference>
<evidence type="ECO:0000313" key="3">
    <source>
        <dbReference type="Proteomes" id="UP000028002"/>
    </source>
</evidence>
<gene>
    <name evidence="2" type="ORF">MEG1DRAFT_03874</name>
</gene>
<accession>A0A081RS56</accession>
<proteinExistence type="predicted"/>
<dbReference type="AlphaFoldDB" id="A0A081RS56"/>
<dbReference type="Proteomes" id="UP000028002">
    <property type="component" value="Unassembled WGS sequence"/>
</dbReference>
<dbReference type="RefSeq" id="WP_036841090.1">
    <property type="nucleotide sequence ID" value="NZ_CAWLUD010000080.1"/>
</dbReference>
<keyword evidence="1" id="KW-0732">Signal</keyword>
<protein>
    <recommendedName>
        <fullName evidence="4">Lipoprotein</fullName>
    </recommendedName>
</protein>
<evidence type="ECO:0000256" key="1">
    <source>
        <dbReference type="SAM" id="SignalP"/>
    </source>
</evidence>